<evidence type="ECO:0000256" key="1">
    <source>
        <dbReference type="SAM" id="MobiDB-lite"/>
    </source>
</evidence>
<accession>A0ABT9AAU2</accession>
<feature type="region of interest" description="Disordered" evidence="1">
    <location>
        <begin position="31"/>
        <end position="60"/>
    </location>
</feature>
<dbReference type="RefSeq" id="WP_305011172.1">
    <property type="nucleotide sequence ID" value="NZ_JAUQSX010000004.1"/>
</dbReference>
<dbReference type="Proteomes" id="UP001167796">
    <property type="component" value="Unassembled WGS sequence"/>
</dbReference>
<proteinExistence type="predicted"/>
<evidence type="ECO:0000313" key="3">
    <source>
        <dbReference type="Proteomes" id="UP001167796"/>
    </source>
</evidence>
<reference evidence="2" key="1">
    <citation type="submission" date="2023-07" db="EMBL/GenBank/DDBJ databases">
        <authorList>
            <person name="Kim M.K."/>
        </authorList>
    </citation>
    <scope>NUCLEOTIDE SEQUENCE</scope>
    <source>
        <strain evidence="2">M29</strain>
    </source>
</reference>
<protein>
    <submittedName>
        <fullName evidence="2">Uncharacterized protein</fullName>
    </submittedName>
</protein>
<dbReference type="EMBL" id="JAUQSX010000004">
    <property type="protein sequence ID" value="MDO7846484.1"/>
    <property type="molecule type" value="Genomic_DNA"/>
</dbReference>
<sequence length="173" mass="18534">MSGRNSKTAGAAVAAAPAPVVNQTAATAGEAGLPIVAPPAEQPAEPERPAEEEEAEPAERVFQLDRFTEAIESLSDEDFMLALEAMYGEGYRRDLLTIDKPHELESKPETPEVAADTVAEAAPVDEHAETRELLGRFNLKRAWRDADGVVHFDEKAARKAAGDNADSLTVIEA</sequence>
<keyword evidence="3" id="KW-1185">Reference proteome</keyword>
<evidence type="ECO:0000313" key="2">
    <source>
        <dbReference type="EMBL" id="MDO7846484.1"/>
    </source>
</evidence>
<comment type="caution">
    <text evidence="2">The sequence shown here is derived from an EMBL/GenBank/DDBJ whole genome shotgun (WGS) entry which is preliminary data.</text>
</comment>
<gene>
    <name evidence="2" type="ORF">Q5H92_08955</name>
</gene>
<organism evidence="2 3">
    <name type="scientific">Hymenobacter mellowenesis</name>
    <dbReference type="NCBI Taxonomy" id="3063995"/>
    <lineage>
        <taxon>Bacteria</taxon>
        <taxon>Pseudomonadati</taxon>
        <taxon>Bacteroidota</taxon>
        <taxon>Cytophagia</taxon>
        <taxon>Cytophagales</taxon>
        <taxon>Hymenobacteraceae</taxon>
        <taxon>Hymenobacter</taxon>
    </lineage>
</organism>
<name>A0ABT9AAU2_9BACT</name>